<organism evidence="1 2">
    <name type="scientific">Robertkochia marina</name>
    <dbReference type="NCBI Taxonomy" id="1227945"/>
    <lineage>
        <taxon>Bacteria</taxon>
        <taxon>Pseudomonadati</taxon>
        <taxon>Bacteroidota</taxon>
        <taxon>Flavobacteriia</taxon>
        <taxon>Flavobacteriales</taxon>
        <taxon>Flavobacteriaceae</taxon>
        <taxon>Robertkochia</taxon>
    </lineage>
</organism>
<accession>A0A4S3LY43</accession>
<dbReference type="AlphaFoldDB" id="A0A4S3LY43"/>
<comment type="caution">
    <text evidence="1">The sequence shown here is derived from an EMBL/GenBank/DDBJ whole genome shotgun (WGS) entry which is preliminary data.</text>
</comment>
<dbReference type="InterPro" id="IPR049574">
    <property type="entry name" value="CrtA-like"/>
</dbReference>
<proteinExistence type="predicted"/>
<dbReference type="SUPFAM" id="SSF54909">
    <property type="entry name" value="Dimeric alpha+beta barrel"/>
    <property type="match status" value="1"/>
</dbReference>
<dbReference type="RefSeq" id="WP_136337134.1">
    <property type="nucleotide sequence ID" value="NZ_QXMP01000016.1"/>
</dbReference>
<name>A0A4S3LY43_9FLAO</name>
<dbReference type="OrthoDB" id="1122317at2"/>
<protein>
    <submittedName>
        <fullName evidence="1">DUF3291 domain-containing protein</fullName>
    </submittedName>
</protein>
<dbReference type="Proteomes" id="UP000305939">
    <property type="component" value="Unassembled WGS sequence"/>
</dbReference>
<dbReference type="InterPro" id="IPR011008">
    <property type="entry name" value="Dimeric_a/b-barrel"/>
</dbReference>
<gene>
    <name evidence="1" type="ORF">E7Z59_14825</name>
</gene>
<evidence type="ECO:0000313" key="2">
    <source>
        <dbReference type="Proteomes" id="UP000305939"/>
    </source>
</evidence>
<sequence length="231" mass="27456">MNQISTLTIFRYSGYKQRLWAFWMMQFAHKHLKKVSGCEFYKLMGSGREGFDPRPDWSTYALLQVWEEEAAADAFFEKASLVKRYREKTDEMAIIYLKSIKSHGSWSGGNPFRKHPDPDPQNSMVAVITRATIKKKFLRRFWRYVPRSQQPLQDAGGLLYTKGIGEWPVTQMATFSIWESEDDLKNFAYHSEEHRKAIQYTREFGWYREELFSRFQPYRFEGSLNGQTFEF</sequence>
<evidence type="ECO:0000313" key="1">
    <source>
        <dbReference type="EMBL" id="THD65851.1"/>
    </source>
</evidence>
<dbReference type="EMBL" id="SSMC01000004">
    <property type="protein sequence ID" value="THD65851.1"/>
    <property type="molecule type" value="Genomic_DNA"/>
</dbReference>
<reference evidence="1 2" key="1">
    <citation type="submission" date="2019-04" db="EMBL/GenBank/DDBJ databases">
        <title>Draft genome sequence of Robertkochia marina CC-AMO-30D.</title>
        <authorList>
            <person name="Hameed A."/>
            <person name="Lin S.-Y."/>
            <person name="Shahina M."/>
            <person name="Lai W.-A."/>
            <person name="Young C.-C."/>
        </authorList>
    </citation>
    <scope>NUCLEOTIDE SEQUENCE [LARGE SCALE GENOMIC DNA]</scope>
    <source>
        <strain evidence="1 2">CC-AMO-30D</strain>
    </source>
</reference>
<dbReference type="CDD" id="cd21650">
    <property type="entry name" value="CrtA-like"/>
    <property type="match status" value="1"/>
</dbReference>
<keyword evidence="2" id="KW-1185">Reference proteome</keyword>